<gene>
    <name evidence="2" type="ORF">ACFQ4M_10440</name>
</gene>
<evidence type="ECO:0000313" key="3">
    <source>
        <dbReference type="Proteomes" id="UP001597158"/>
    </source>
</evidence>
<dbReference type="Proteomes" id="UP001597158">
    <property type="component" value="Unassembled WGS sequence"/>
</dbReference>
<reference evidence="3" key="1">
    <citation type="journal article" date="2019" name="Int. J. Syst. Evol. Microbiol.">
        <title>The Global Catalogue of Microorganisms (GCM) 10K type strain sequencing project: providing services to taxonomists for standard genome sequencing and annotation.</title>
        <authorList>
            <consortium name="The Broad Institute Genomics Platform"/>
            <consortium name="The Broad Institute Genome Sequencing Center for Infectious Disease"/>
            <person name="Wu L."/>
            <person name="Ma J."/>
        </authorList>
    </citation>
    <scope>NUCLEOTIDE SEQUENCE [LARGE SCALE GENOMIC DNA]</scope>
    <source>
        <strain evidence="3">CCUG 48884</strain>
    </source>
</reference>
<protein>
    <submittedName>
        <fullName evidence="2">Ig-like domain-containing protein</fullName>
    </submittedName>
</protein>
<proteinExistence type="predicted"/>
<sequence length="1306" mass="134923">MLRLVPLEERIVLDAALMVELAEAREADSPDDDDAPGPGTDEAPGADLQHDTAADGAMFLAALELLDEGMATFSATQLLSGIQYREGDGYRAVIDPSELPVLDEGFAIWAVVALEDGSAGDVIVPPSLGPGSGFVVSSPSAGVISFSLSAQLLAENTPQEAEELLRNTVALVRYANVSQDPVEGVRNLSFTLGNGTQEAMVSRPLLLSSFNDAPVISDTSPVSLSFFEPTDPASRAPLALFAPGSLTIRDADSANLTQASVWISDSPASAADALGTLDRLSVALPADGSLVARLVFRPGADGVVGELRLTVSGVAAPDTYARVLESVHYDNLDTDPRQYSRTVRISVTDLDDDGVREDASSVSLEKRIVIEPTNTAPSVSVADGQFREAVNRTGYVPLLPGLRLLDPDSNNLLSKVVVTIANPDGPPSDFINTFAGGSALFSISRVSEGTTEVYTVRPTAPTATVGEFQTLLSAWTYANSSRANVDHSIGITVAAHDPEGAVGAASSTLTVVAKPDAPTSANLPQAIAPERLTVDEDARLALPAGVFPFADADGDALGGITIVDLPLNGTLSVDGEAVRAGQLLLPAELARLEYVPKADFYGNDGFGFRVWDDSGDQGGPGLSSADYRAVIKVQPVPDAPVSGDLPLASEPERLTVDEDGRLPLPATVFPFADADGDALAGVTITALPEHGTLLLAGEAVAVGQYIDAAALATLEYVPLPDYNGPDGFGFKAWDDSGEGRGPGLSSAEHRALITVLPVDDAPTSADLPLASAPERLSVDEDGRLPLPADVFPFGDADGDAMAGVSIVLLPEHGVLLLDGVAVQAGQFIPTAALAMLEYVPNPDYNGPDGFRFRAWDDSGTGGGPGLSSAEHVALITVLPVADAPTSADLPKADDPGRLTVDEDGRLPLPATVFPFADADGDALAGVTITALPEHGTLLLAGEAVAVGQYIDAAALATLEYVPLPDYNGPDGFGFKAWDDSGEGRGPGLSSAEHRALITVLPVDDAPTSADLPLTSDPERLTVPADGRLQLAADLFPFADADGDAMAGISVVALPEHGALLLDGVAVQAGQFIASSALAGLHYEPARGFDGADGFVFRVWDNSGRDGSPGLTSVEHRALITVTPAPLPFVFSSRTEASTPNEAGLQWVSPLQYQSAFAYEVIDYAVLLEPFSYPDVDSGLDAEKALAQADVFEVCTLHRLLGIGCRFVPAAAPGEYLLATGRGSLAYAVPTAPGVPPVGLNAEGAFVAEASGPESGFNAPLADAFAHTLGDSSFEGVEPGVVELPAEGLLIVPQPPAGPAGEAGARR</sequence>
<dbReference type="Pfam" id="PF17963">
    <property type="entry name" value="Big_9"/>
    <property type="match status" value="3"/>
</dbReference>
<comment type="caution">
    <text evidence="2">The sequence shown here is derived from an EMBL/GenBank/DDBJ whole genome shotgun (WGS) entry which is preliminary data.</text>
</comment>
<dbReference type="RefSeq" id="WP_386040822.1">
    <property type="nucleotide sequence ID" value="NZ_JBHTMC010000020.1"/>
</dbReference>
<name>A0ABW3WGV8_9RHOO</name>
<organism evidence="2 3">
    <name type="scientific">Thauera mechernichensis</name>
    <dbReference type="NCBI Taxonomy" id="82788"/>
    <lineage>
        <taxon>Bacteria</taxon>
        <taxon>Pseudomonadati</taxon>
        <taxon>Pseudomonadota</taxon>
        <taxon>Betaproteobacteria</taxon>
        <taxon>Rhodocyclales</taxon>
        <taxon>Zoogloeaceae</taxon>
        <taxon>Thauera</taxon>
    </lineage>
</organism>
<accession>A0ABW3WGV8</accession>
<evidence type="ECO:0000313" key="2">
    <source>
        <dbReference type="EMBL" id="MFD1264003.1"/>
    </source>
</evidence>
<feature type="region of interest" description="Disordered" evidence="1">
    <location>
        <begin position="25"/>
        <end position="49"/>
    </location>
</feature>
<feature type="compositionally biased region" description="Low complexity" evidence="1">
    <location>
        <begin position="36"/>
        <end position="47"/>
    </location>
</feature>
<dbReference type="EMBL" id="JBHTMC010000020">
    <property type="protein sequence ID" value="MFD1264003.1"/>
    <property type="molecule type" value="Genomic_DNA"/>
</dbReference>
<keyword evidence="3" id="KW-1185">Reference proteome</keyword>
<evidence type="ECO:0000256" key="1">
    <source>
        <dbReference type="SAM" id="MobiDB-lite"/>
    </source>
</evidence>